<dbReference type="Pfam" id="PF16586">
    <property type="entry name" value="DUF5060"/>
    <property type="match status" value="1"/>
</dbReference>
<feature type="chain" id="PRO_5003070888" description="DUF5060 domain-containing protein" evidence="1">
    <location>
        <begin position="22"/>
        <end position="606"/>
    </location>
</feature>
<evidence type="ECO:0000313" key="5">
    <source>
        <dbReference type="Proteomes" id="UP000000925"/>
    </source>
</evidence>
<dbReference type="STRING" id="583355.Caka_0689"/>
<evidence type="ECO:0000313" key="4">
    <source>
        <dbReference type="EMBL" id="ADE53713.1"/>
    </source>
</evidence>
<dbReference type="Gene3D" id="2.60.40.10">
    <property type="entry name" value="Immunoglobulins"/>
    <property type="match status" value="1"/>
</dbReference>
<dbReference type="OrthoDB" id="246387at2"/>
<name>D5EPH6_CORAD</name>
<organism evidence="4 5">
    <name type="scientific">Coraliomargarita akajimensis (strain DSM 45221 / IAM 15411 / JCM 23193 / KCTC 12865 / 04OKA010-24)</name>
    <dbReference type="NCBI Taxonomy" id="583355"/>
    <lineage>
        <taxon>Bacteria</taxon>
        <taxon>Pseudomonadati</taxon>
        <taxon>Verrucomicrobiota</taxon>
        <taxon>Opitutia</taxon>
        <taxon>Puniceicoccales</taxon>
        <taxon>Coraliomargaritaceae</taxon>
        <taxon>Coraliomargarita</taxon>
    </lineage>
</organism>
<dbReference type="AlphaFoldDB" id="D5EPH6"/>
<dbReference type="HOGENOM" id="CLU_014102_0_0_0"/>
<evidence type="ECO:0000259" key="2">
    <source>
        <dbReference type="Pfam" id="PF12904"/>
    </source>
</evidence>
<dbReference type="Gene3D" id="3.20.20.80">
    <property type="entry name" value="Glycosidases"/>
    <property type="match status" value="1"/>
</dbReference>
<dbReference type="InterPro" id="IPR013783">
    <property type="entry name" value="Ig-like_fold"/>
</dbReference>
<gene>
    <name evidence="4" type="ordered locus">Caka_0689</name>
</gene>
<dbReference type="Proteomes" id="UP000000925">
    <property type="component" value="Chromosome"/>
</dbReference>
<dbReference type="Pfam" id="PF12904">
    <property type="entry name" value="Collagen_bind_2"/>
    <property type="match status" value="1"/>
</dbReference>
<protein>
    <recommendedName>
        <fullName evidence="6">DUF5060 domain-containing protein</fullName>
    </recommendedName>
</protein>
<evidence type="ECO:0000256" key="1">
    <source>
        <dbReference type="SAM" id="SignalP"/>
    </source>
</evidence>
<dbReference type="InterPro" id="IPR032260">
    <property type="entry name" value="DUF5060"/>
</dbReference>
<dbReference type="KEGG" id="caa:Caka_0689"/>
<feature type="domain" description="Putative collagen-binding" evidence="2">
    <location>
        <begin position="526"/>
        <end position="604"/>
    </location>
</feature>
<keyword evidence="5" id="KW-1185">Reference proteome</keyword>
<dbReference type="eggNOG" id="COG5492">
    <property type="taxonomic scope" value="Bacteria"/>
</dbReference>
<evidence type="ECO:0008006" key="6">
    <source>
        <dbReference type="Google" id="ProtNLM"/>
    </source>
</evidence>
<feature type="signal peptide" evidence="1">
    <location>
        <begin position="1"/>
        <end position="21"/>
    </location>
</feature>
<dbReference type="InterPro" id="IPR024749">
    <property type="entry name" value="Collagen-bd_put"/>
</dbReference>
<dbReference type="RefSeq" id="WP_013042437.1">
    <property type="nucleotide sequence ID" value="NC_014008.1"/>
</dbReference>
<proteinExistence type="predicted"/>
<keyword evidence="1" id="KW-0732">Signal</keyword>
<dbReference type="EMBL" id="CP001998">
    <property type="protein sequence ID" value="ADE53713.1"/>
    <property type="molecule type" value="Genomic_DNA"/>
</dbReference>
<evidence type="ECO:0000259" key="3">
    <source>
        <dbReference type="Pfam" id="PF16586"/>
    </source>
</evidence>
<feature type="domain" description="DUF5060" evidence="3">
    <location>
        <begin position="31"/>
        <end position="115"/>
    </location>
</feature>
<sequence length="606" mass="67898">MKNTIRLTTLALLAAAQAAHAESIAEVSGSLRTWHKVTLSWNGPQTNELATPNPFTDYRLDVRFTHQQSGTSYLVPGYYAADGDAANTGADSGSVWRVHFAPDAIGNWDYAVSFRTGEAVAMAQHPQVGDGTHFDGDSGTLNIRPSAQKAPDLRAKGRLQYVGEHYLKFAASGEYFLKQGADAPENFLSYKGFDGDFKSDGINDHLVKDWEPHVQDWKDGDPSWADGQGKGIIGAVNYLASEGLNAFSFLTMNIEGDDRNVFPYTTYKERYRMDCSKLAQWEVVFEHADSKGMFLHFKTQETENECLLDNGDTGPMRRLYYRELVARFGHHLALNWNLGEENGKWDWPGHVKEHFQSTEQRQAMAQWFYDNDPYKHHLVIHNGQSPNDLLGDASKLTGFSLQTNLEDFANVPGTVASWIRKSAEAGKPWAVACDEPGDASHAIRPDDNAGSSHENGRRNALWGCLMNQGYGSEYYFGYKNAHSDLTCNDYRSRDKWWDYCRYALEFFHNHKVAIWELAPAHKLSSNSESWCLAKTGETYLIYIKDGATTNLDLSGDSGKFQVQWYDTRKGGSLLAGSEKKIKAGEAVSIGKPPYDPDRDWLVLVSK</sequence>
<reference evidence="4 5" key="1">
    <citation type="journal article" date="2010" name="Stand. Genomic Sci.">
        <title>Complete genome sequence of Coraliomargarita akajimensis type strain (04OKA010-24).</title>
        <authorList>
            <person name="Mavromatis K."/>
            <person name="Abt B."/>
            <person name="Brambilla E."/>
            <person name="Lapidus A."/>
            <person name="Copeland A."/>
            <person name="Deshpande S."/>
            <person name="Nolan M."/>
            <person name="Lucas S."/>
            <person name="Tice H."/>
            <person name="Cheng J.F."/>
            <person name="Han C."/>
            <person name="Detter J.C."/>
            <person name="Woyke T."/>
            <person name="Goodwin L."/>
            <person name="Pitluck S."/>
            <person name="Held B."/>
            <person name="Brettin T."/>
            <person name="Tapia R."/>
            <person name="Ivanova N."/>
            <person name="Mikhailova N."/>
            <person name="Pati A."/>
            <person name="Liolios K."/>
            <person name="Chen A."/>
            <person name="Palaniappan K."/>
            <person name="Land M."/>
            <person name="Hauser L."/>
            <person name="Chang Y.J."/>
            <person name="Jeffries C.D."/>
            <person name="Rohde M."/>
            <person name="Goker M."/>
            <person name="Bristow J."/>
            <person name="Eisen J.A."/>
            <person name="Markowitz V."/>
            <person name="Hugenholtz P."/>
            <person name="Klenk H.P."/>
            <person name="Kyrpides N.C."/>
        </authorList>
    </citation>
    <scope>NUCLEOTIDE SEQUENCE [LARGE SCALE GENOMIC DNA]</scope>
    <source>
        <strain evidence="5">DSM 45221 / IAM 15411 / JCM 23193 / KCTC 12865</strain>
    </source>
</reference>
<accession>D5EPH6</accession>